<dbReference type="InterPro" id="IPR036086">
    <property type="entry name" value="ParB/Sulfiredoxin_sf"/>
</dbReference>
<dbReference type="SUPFAM" id="SSF109709">
    <property type="entry name" value="KorB DNA-binding domain-like"/>
    <property type="match status" value="1"/>
</dbReference>
<evidence type="ECO:0000259" key="2">
    <source>
        <dbReference type="SMART" id="SM00470"/>
    </source>
</evidence>
<dbReference type="InterPro" id="IPR050336">
    <property type="entry name" value="Chromosome_partition/occlusion"/>
</dbReference>
<dbReference type="Gene3D" id="3.90.1530.30">
    <property type="match status" value="1"/>
</dbReference>
<proteinExistence type="inferred from homology"/>
<reference evidence="3 4" key="1">
    <citation type="submission" date="2015-09" db="EMBL/GenBank/DDBJ databases">
        <title>Identification and resolution of microdiversity through metagenomic sequencing of parallel consortia.</title>
        <authorList>
            <person name="Nelson W.C."/>
            <person name="Romine M.F."/>
            <person name="Lindemann S.R."/>
        </authorList>
    </citation>
    <scope>NUCLEOTIDE SEQUENCE [LARGE SCALE GENOMIC DNA]</scope>
    <source>
        <strain evidence="3">Ana</strain>
    </source>
</reference>
<dbReference type="PANTHER" id="PTHR33375:SF7">
    <property type="entry name" value="CHROMOSOME 2-PARTITIONING PROTEIN PARB-RELATED"/>
    <property type="match status" value="1"/>
</dbReference>
<dbReference type="STRING" id="1666911.HLUCCA11_23585"/>
<dbReference type="GO" id="GO:0007059">
    <property type="term" value="P:chromosome segregation"/>
    <property type="evidence" value="ECO:0007669"/>
    <property type="project" value="TreeGrafter"/>
</dbReference>
<evidence type="ECO:0000256" key="1">
    <source>
        <dbReference type="ARBA" id="ARBA00006295"/>
    </source>
</evidence>
<dbReference type="Pfam" id="PF17762">
    <property type="entry name" value="HTH_ParB"/>
    <property type="match status" value="1"/>
</dbReference>
<dbReference type="PATRIC" id="fig|1666911.3.peg.750"/>
<dbReference type="Pfam" id="PF02195">
    <property type="entry name" value="ParB_N"/>
    <property type="match status" value="1"/>
</dbReference>
<organism evidence="3 4">
    <name type="scientific">Phormidesmis priestleyi Ana</name>
    <dbReference type="NCBI Taxonomy" id="1666911"/>
    <lineage>
        <taxon>Bacteria</taxon>
        <taxon>Bacillati</taxon>
        <taxon>Cyanobacteriota</taxon>
        <taxon>Cyanophyceae</taxon>
        <taxon>Leptolyngbyales</taxon>
        <taxon>Leptolyngbyaceae</taxon>
        <taxon>Phormidesmis</taxon>
    </lineage>
</organism>
<dbReference type="PANTHER" id="PTHR33375">
    <property type="entry name" value="CHROMOSOME-PARTITIONING PROTEIN PARB-RELATED"/>
    <property type="match status" value="1"/>
</dbReference>
<dbReference type="InterPro" id="IPR004437">
    <property type="entry name" value="ParB/RepB/Spo0J"/>
</dbReference>
<dbReference type="InterPro" id="IPR041468">
    <property type="entry name" value="HTH_ParB/Spo0J"/>
</dbReference>
<dbReference type="AlphaFoldDB" id="A0A0P8BD48"/>
<comment type="similarity">
    <text evidence="1">Belongs to the ParB family.</text>
</comment>
<dbReference type="SUPFAM" id="SSF110849">
    <property type="entry name" value="ParB/Sulfiredoxin"/>
    <property type="match status" value="1"/>
</dbReference>
<gene>
    <name evidence="3" type="primary">parB-3</name>
    <name evidence="3" type="ORF">HLUCCA11_23585</name>
</gene>
<dbReference type="SMART" id="SM00470">
    <property type="entry name" value="ParB"/>
    <property type="match status" value="1"/>
</dbReference>
<dbReference type="Proteomes" id="UP000050465">
    <property type="component" value="Unassembled WGS sequence"/>
</dbReference>
<dbReference type="InterPro" id="IPR003115">
    <property type="entry name" value="ParB_N"/>
</dbReference>
<evidence type="ECO:0000313" key="3">
    <source>
        <dbReference type="EMBL" id="KPQ31519.1"/>
    </source>
</evidence>
<sequence length="351" mass="39267">MSRRPRQSLESSLANEFVFGSEVRPAESLSDELSRLKGELNLLKSQSSQSSTLLPIDKIVPLRLPDGMKQPRKYFEPLAMARLKDSIAKHGVCEPILTRLSSDGLFEIVSGERRWRSASELGHVEIPGVAKHMSNDEALEIALIAHLLSENISAIEETDSLIGLISLRTHLDSAQVPSLLTKVRNAQSRKTDYSEIISDDILNDVESILNEFGISLASFVSNRLPLLNLPEFILEKVRDGKVDPSKAVLVSRIQPDMQTQLISELAERPLTKSQLRQRIAEIKSGGKAVFPEPNLSVSEISTQPTFDSIQELYTKVSRKIRKKDVSINRKIQVRIERMQVALQEILTELDS</sequence>
<name>A0A0P8BD48_9CYAN</name>
<evidence type="ECO:0000313" key="4">
    <source>
        <dbReference type="Proteomes" id="UP000050465"/>
    </source>
</evidence>
<dbReference type="GO" id="GO:0005694">
    <property type="term" value="C:chromosome"/>
    <property type="evidence" value="ECO:0007669"/>
    <property type="project" value="TreeGrafter"/>
</dbReference>
<feature type="domain" description="ParB-like N-terminal" evidence="2">
    <location>
        <begin position="52"/>
        <end position="147"/>
    </location>
</feature>
<dbReference type="Gene3D" id="1.10.10.2830">
    <property type="match status" value="1"/>
</dbReference>
<protein>
    <submittedName>
        <fullName evidence="3">Chromosome partitioning protein, ParB family</fullName>
    </submittedName>
</protein>
<dbReference type="GO" id="GO:0003677">
    <property type="term" value="F:DNA binding"/>
    <property type="evidence" value="ECO:0007669"/>
    <property type="project" value="InterPro"/>
</dbReference>
<dbReference type="NCBIfam" id="TIGR00180">
    <property type="entry name" value="parB_part"/>
    <property type="match status" value="1"/>
</dbReference>
<dbReference type="EMBL" id="LJZR01000098">
    <property type="protein sequence ID" value="KPQ31519.1"/>
    <property type="molecule type" value="Genomic_DNA"/>
</dbReference>
<accession>A0A0P8BD48</accession>
<comment type="caution">
    <text evidence="3">The sequence shown here is derived from an EMBL/GenBank/DDBJ whole genome shotgun (WGS) entry which is preliminary data.</text>
</comment>